<organism evidence="2 3">
    <name type="scientific">Austropuccinia psidii MF-1</name>
    <dbReference type="NCBI Taxonomy" id="1389203"/>
    <lineage>
        <taxon>Eukaryota</taxon>
        <taxon>Fungi</taxon>
        <taxon>Dikarya</taxon>
        <taxon>Basidiomycota</taxon>
        <taxon>Pucciniomycotina</taxon>
        <taxon>Pucciniomycetes</taxon>
        <taxon>Pucciniales</taxon>
        <taxon>Sphaerophragmiaceae</taxon>
        <taxon>Austropuccinia</taxon>
    </lineage>
</organism>
<dbReference type="AlphaFoldDB" id="A0A9Q3B9B4"/>
<gene>
    <name evidence="2" type="ORF">O181_000566</name>
</gene>
<dbReference type="Proteomes" id="UP000765509">
    <property type="component" value="Unassembled WGS sequence"/>
</dbReference>
<dbReference type="OrthoDB" id="2961286at2759"/>
<sequence length="366" mass="42894">MPGYETADWDKLKGDMKRRWGTVSPERRYRVSSITELFTKPQQEGGIRNMTQYRKFMGEYEAIITYLKRYQYIQFDINHNQKILARISTSLKESIYKEMIKNRAMFKALDGEKKTRFEDESWDEASKQVKELTHKLKNPPQPEPQPRNEGKESIKDVLNKLKTLSEAVNPQKRNQNNNKDKRFPQNNQPCRPGNPLPPFSSSYQPHIQAQIAPRASLKIIVRTQGESYPFPNYWRVPMEGNESAKDIVSALAKAQAELNNKFMRKPVVKHSPEGEVNPTEEKSTLIAHVEYWSYWKPPTISSANDPFESHIGLRNTKKRMERKAQNQETKKRADNPGTYFEEEKRGRKSHYTYQISKFKYSKTRPT</sequence>
<protein>
    <submittedName>
        <fullName evidence="2">Uncharacterized protein</fullName>
    </submittedName>
</protein>
<dbReference type="EMBL" id="AVOT02000067">
    <property type="protein sequence ID" value="MBW0460851.1"/>
    <property type="molecule type" value="Genomic_DNA"/>
</dbReference>
<feature type="compositionally biased region" description="Basic and acidic residues" evidence="1">
    <location>
        <begin position="322"/>
        <end position="334"/>
    </location>
</feature>
<proteinExistence type="predicted"/>
<evidence type="ECO:0000313" key="3">
    <source>
        <dbReference type="Proteomes" id="UP000765509"/>
    </source>
</evidence>
<evidence type="ECO:0000313" key="2">
    <source>
        <dbReference type="EMBL" id="MBW0460851.1"/>
    </source>
</evidence>
<reference evidence="2" key="1">
    <citation type="submission" date="2021-03" db="EMBL/GenBank/DDBJ databases">
        <title>Draft genome sequence of rust myrtle Austropuccinia psidii MF-1, a brazilian biotype.</title>
        <authorList>
            <person name="Quecine M.C."/>
            <person name="Pachon D.M.R."/>
            <person name="Bonatelli M.L."/>
            <person name="Correr F.H."/>
            <person name="Franceschini L.M."/>
            <person name="Leite T.F."/>
            <person name="Margarido G.R.A."/>
            <person name="Almeida C.A."/>
            <person name="Ferrarezi J.A."/>
            <person name="Labate C.A."/>
        </authorList>
    </citation>
    <scope>NUCLEOTIDE SEQUENCE</scope>
    <source>
        <strain evidence="2">MF-1</strain>
    </source>
</reference>
<evidence type="ECO:0000256" key="1">
    <source>
        <dbReference type="SAM" id="MobiDB-lite"/>
    </source>
</evidence>
<feature type="region of interest" description="Disordered" evidence="1">
    <location>
        <begin position="132"/>
        <end position="151"/>
    </location>
</feature>
<feature type="region of interest" description="Disordered" evidence="1">
    <location>
        <begin position="165"/>
        <end position="202"/>
    </location>
</feature>
<comment type="caution">
    <text evidence="2">The sequence shown here is derived from an EMBL/GenBank/DDBJ whole genome shotgun (WGS) entry which is preliminary data.</text>
</comment>
<feature type="region of interest" description="Disordered" evidence="1">
    <location>
        <begin position="317"/>
        <end position="347"/>
    </location>
</feature>
<accession>A0A9Q3B9B4</accession>
<name>A0A9Q3B9B4_9BASI</name>
<keyword evidence="3" id="KW-1185">Reference proteome</keyword>